<sequence>MVTVKPVHELDQFGPSGAPGSAVSARQEARRLARRQHLAHAWIPIRQLKPRHRAKIVDHLLQLDEGDRYLRFGFQATAEQMKAYAASINFKRDDVFGVFNRRLQLIAVSHLADLGDLNHPAMAQGRGHAMEFGVSVLPSARGLGLGQRLFNHAVMHARNRHAHALVIHALTENRPMLKIAARAGALVETNGADSEAWLRLPKDNLASHLEGTAQDMGAELVFRWKAQVQAVRHRLQQWLSV</sequence>
<accession>A0A4Q9GXY0</accession>
<protein>
    <submittedName>
        <fullName evidence="2">GNAT family N-acetyltransferase</fullName>
    </submittedName>
</protein>
<dbReference type="PROSITE" id="PS51186">
    <property type="entry name" value="GNAT"/>
    <property type="match status" value="1"/>
</dbReference>
<keyword evidence="2" id="KW-0808">Transferase</keyword>
<dbReference type="InterPro" id="IPR000182">
    <property type="entry name" value="GNAT_dom"/>
</dbReference>
<organism evidence="2 3">
    <name type="scientific">Aquabacterium lacunae</name>
    <dbReference type="NCBI Taxonomy" id="2528630"/>
    <lineage>
        <taxon>Bacteria</taxon>
        <taxon>Pseudomonadati</taxon>
        <taxon>Pseudomonadota</taxon>
        <taxon>Betaproteobacteria</taxon>
        <taxon>Burkholderiales</taxon>
        <taxon>Aquabacterium</taxon>
    </lineage>
</organism>
<comment type="caution">
    <text evidence="2">The sequence shown here is derived from an EMBL/GenBank/DDBJ whole genome shotgun (WGS) entry which is preliminary data.</text>
</comment>
<reference evidence="2 3" key="1">
    <citation type="submission" date="2019-02" db="EMBL/GenBank/DDBJ databases">
        <title>Aquabacterium sp. strain KMB7.</title>
        <authorList>
            <person name="Chen W.-M."/>
        </authorList>
    </citation>
    <scope>NUCLEOTIDE SEQUENCE [LARGE SCALE GENOMIC DNA]</scope>
    <source>
        <strain evidence="2 3">KMB7</strain>
    </source>
</reference>
<dbReference type="EMBL" id="SIXI01000004">
    <property type="protein sequence ID" value="TBO30483.1"/>
    <property type="molecule type" value="Genomic_DNA"/>
</dbReference>
<dbReference type="InterPro" id="IPR016181">
    <property type="entry name" value="Acyl_CoA_acyltransferase"/>
</dbReference>
<dbReference type="AlphaFoldDB" id="A0A4Q9GXY0"/>
<dbReference type="SUPFAM" id="SSF55729">
    <property type="entry name" value="Acyl-CoA N-acyltransferases (Nat)"/>
    <property type="match status" value="1"/>
</dbReference>
<dbReference type="Pfam" id="PF00583">
    <property type="entry name" value="Acetyltransf_1"/>
    <property type="match status" value="1"/>
</dbReference>
<dbReference type="GO" id="GO:0016747">
    <property type="term" value="F:acyltransferase activity, transferring groups other than amino-acyl groups"/>
    <property type="evidence" value="ECO:0007669"/>
    <property type="project" value="InterPro"/>
</dbReference>
<dbReference type="Gene3D" id="3.40.630.30">
    <property type="match status" value="1"/>
</dbReference>
<proteinExistence type="predicted"/>
<dbReference type="CDD" id="cd04301">
    <property type="entry name" value="NAT_SF"/>
    <property type="match status" value="1"/>
</dbReference>
<dbReference type="Proteomes" id="UP000292120">
    <property type="component" value="Unassembled WGS sequence"/>
</dbReference>
<evidence type="ECO:0000313" key="2">
    <source>
        <dbReference type="EMBL" id="TBO30483.1"/>
    </source>
</evidence>
<keyword evidence="3" id="KW-1185">Reference proteome</keyword>
<name>A0A4Q9GXY0_9BURK</name>
<evidence type="ECO:0000313" key="3">
    <source>
        <dbReference type="Proteomes" id="UP000292120"/>
    </source>
</evidence>
<gene>
    <name evidence="2" type="ORF">EYS42_11525</name>
</gene>
<dbReference type="OrthoDB" id="9178559at2"/>
<feature type="domain" description="N-acetyltransferase" evidence="1">
    <location>
        <begin position="43"/>
        <end position="203"/>
    </location>
</feature>
<evidence type="ECO:0000259" key="1">
    <source>
        <dbReference type="PROSITE" id="PS51186"/>
    </source>
</evidence>